<dbReference type="InterPro" id="IPR001533">
    <property type="entry name" value="Pterin_deHydtase"/>
</dbReference>
<name>A0A0P6X4T3_9CHLR</name>
<comment type="caution">
    <text evidence="6">The sequence shown here is derived from an EMBL/GenBank/DDBJ whole genome shotgun (WGS) entry which is preliminary data.</text>
</comment>
<dbReference type="EC" id="4.2.1.96" evidence="4"/>
<dbReference type="PANTHER" id="PTHR42805">
    <property type="entry name" value="PTERIN-4-ALPHA-CARBINOLAMINE DEHYDRATASE-RELATED"/>
    <property type="match status" value="1"/>
</dbReference>
<reference evidence="6 7" key="1">
    <citation type="submission" date="2015-07" db="EMBL/GenBank/DDBJ databases">
        <title>Draft genome of Bellilinea caldifistulae DSM 17877.</title>
        <authorList>
            <person name="Hemp J."/>
            <person name="Ward L.M."/>
            <person name="Pace L.A."/>
            <person name="Fischer W.W."/>
        </authorList>
    </citation>
    <scope>NUCLEOTIDE SEQUENCE [LARGE SCALE GENOMIC DNA]</scope>
    <source>
        <strain evidence="6 7">GOMI-1</strain>
    </source>
</reference>
<evidence type="ECO:0000256" key="1">
    <source>
        <dbReference type="ARBA" id="ARBA00001554"/>
    </source>
</evidence>
<evidence type="ECO:0000313" key="6">
    <source>
        <dbReference type="EMBL" id="KPL74929.1"/>
    </source>
</evidence>
<dbReference type="HAMAP" id="MF_00434">
    <property type="entry name" value="Pterin_4_alpha"/>
    <property type="match status" value="1"/>
</dbReference>
<evidence type="ECO:0000256" key="5">
    <source>
        <dbReference type="SAM" id="MobiDB-lite"/>
    </source>
</evidence>
<dbReference type="AlphaFoldDB" id="A0A0P6X4T3"/>
<dbReference type="EMBL" id="LGHJ01000016">
    <property type="protein sequence ID" value="KPL74929.1"/>
    <property type="molecule type" value="Genomic_DNA"/>
</dbReference>
<dbReference type="PANTHER" id="PTHR42805:SF1">
    <property type="entry name" value="PTERIN-4-ALPHA-CARBINOLAMINE DEHYDRATASE-RELATED"/>
    <property type="match status" value="1"/>
</dbReference>
<dbReference type="InterPro" id="IPR050376">
    <property type="entry name" value="Pterin-4-alpha-carb_dehyd"/>
</dbReference>
<gene>
    <name evidence="6" type="ORF">AC812_10425</name>
</gene>
<dbReference type="InterPro" id="IPR036428">
    <property type="entry name" value="PCD_sf"/>
</dbReference>
<evidence type="ECO:0000313" key="7">
    <source>
        <dbReference type="Proteomes" id="UP000050514"/>
    </source>
</evidence>
<protein>
    <recommendedName>
        <fullName evidence="4">Putative pterin-4-alpha-carbinolamine dehydratase</fullName>
        <shortName evidence="4">PHS</shortName>
        <ecNumber evidence="4">4.2.1.96</ecNumber>
    </recommendedName>
    <alternativeName>
        <fullName evidence="4">4-alpha-hydroxy-tetrahydropterin dehydratase</fullName>
    </alternativeName>
    <alternativeName>
        <fullName evidence="4">Pterin carbinolamine dehydratase</fullName>
        <shortName evidence="4">PCD</shortName>
    </alternativeName>
</protein>
<dbReference type="Pfam" id="PF01329">
    <property type="entry name" value="Pterin_4a"/>
    <property type="match status" value="1"/>
</dbReference>
<dbReference type="PATRIC" id="fig|360411.5.peg.2701"/>
<evidence type="ECO:0000256" key="2">
    <source>
        <dbReference type="ARBA" id="ARBA00006472"/>
    </source>
</evidence>
<dbReference type="OrthoDB" id="9800108at2"/>
<sequence length="122" mass="14123">MSDLSREQCVKPQKGMPPLSGNEVDNLLPLAEGWLVIDSEEVPKLQKTFRFKRYKDALDFVVAVGWAADEQDHHPKITIEYGKVTVEWWTHVINGLHRNDFIMAAKTDEIYRSREDTKPRIS</sequence>
<evidence type="ECO:0000256" key="4">
    <source>
        <dbReference type="HAMAP-Rule" id="MF_00434"/>
    </source>
</evidence>
<dbReference type="Gene3D" id="3.30.1360.20">
    <property type="entry name" value="Transcriptional coactivator/pterin dehydratase"/>
    <property type="match status" value="1"/>
</dbReference>
<feature type="region of interest" description="Disordered" evidence="5">
    <location>
        <begin position="1"/>
        <end position="22"/>
    </location>
</feature>
<dbReference type="CDD" id="cd00913">
    <property type="entry name" value="PCD_DCoH_subfamily_a"/>
    <property type="match status" value="1"/>
</dbReference>
<dbReference type="GO" id="GO:0008124">
    <property type="term" value="F:4-alpha-hydroxytetrahydrobiopterin dehydratase activity"/>
    <property type="evidence" value="ECO:0007669"/>
    <property type="project" value="UniProtKB-UniRule"/>
</dbReference>
<keyword evidence="3 4" id="KW-0456">Lyase</keyword>
<accession>A0A0P6X4T3</accession>
<evidence type="ECO:0000256" key="3">
    <source>
        <dbReference type="ARBA" id="ARBA00023239"/>
    </source>
</evidence>
<dbReference type="Proteomes" id="UP000050514">
    <property type="component" value="Unassembled WGS sequence"/>
</dbReference>
<proteinExistence type="inferred from homology"/>
<dbReference type="GO" id="GO:0006729">
    <property type="term" value="P:tetrahydrobiopterin biosynthetic process"/>
    <property type="evidence" value="ECO:0007669"/>
    <property type="project" value="InterPro"/>
</dbReference>
<dbReference type="SUPFAM" id="SSF55248">
    <property type="entry name" value="PCD-like"/>
    <property type="match status" value="1"/>
</dbReference>
<organism evidence="6 7">
    <name type="scientific">Bellilinea caldifistulae</name>
    <dbReference type="NCBI Taxonomy" id="360411"/>
    <lineage>
        <taxon>Bacteria</taxon>
        <taxon>Bacillati</taxon>
        <taxon>Chloroflexota</taxon>
        <taxon>Anaerolineae</taxon>
        <taxon>Anaerolineales</taxon>
        <taxon>Anaerolineaceae</taxon>
        <taxon>Bellilinea</taxon>
    </lineage>
</organism>
<comment type="similarity">
    <text evidence="2 4">Belongs to the pterin-4-alpha-carbinolamine dehydratase family.</text>
</comment>
<keyword evidence="7" id="KW-1185">Reference proteome</keyword>
<dbReference type="STRING" id="360411.AC812_10425"/>
<dbReference type="RefSeq" id="WP_061915873.1">
    <property type="nucleotide sequence ID" value="NZ_DF967971.1"/>
</dbReference>
<comment type="catalytic activity">
    <reaction evidence="1 4">
        <text>(4aS,6R)-4a-hydroxy-L-erythro-5,6,7,8-tetrahydrobiopterin = (6R)-L-erythro-6,7-dihydrobiopterin + H2O</text>
        <dbReference type="Rhea" id="RHEA:11920"/>
        <dbReference type="ChEBI" id="CHEBI:15377"/>
        <dbReference type="ChEBI" id="CHEBI:15642"/>
        <dbReference type="ChEBI" id="CHEBI:43120"/>
        <dbReference type="EC" id="4.2.1.96"/>
    </reaction>
</comment>